<evidence type="ECO:0000259" key="5">
    <source>
        <dbReference type="PROSITE" id="PS51891"/>
    </source>
</evidence>
<dbReference type="Proteomes" id="UP000009097">
    <property type="component" value="Unassembled WGS sequence"/>
</dbReference>
<comment type="similarity">
    <text evidence="1">Belongs to the Gfa family.</text>
</comment>
<sequence>MSSGHCLCGGVKVEVSGDPVAVVLCHCLDCRKTSGSTHGLNWVVPGDLVQLEGPSKTFTKLSKAGNPVTNTFCPTCGTTVFRDGPAAPGIKFVKAGIFDDPELLATIKPQGEIFVSRRPVWMSPIEGASQKKEMME</sequence>
<keyword evidence="4" id="KW-0456">Lyase</keyword>
<dbReference type="GO" id="GO:0046872">
    <property type="term" value="F:metal ion binding"/>
    <property type="evidence" value="ECO:0007669"/>
    <property type="project" value="UniProtKB-KW"/>
</dbReference>
<dbReference type="EMBL" id="DS231722">
    <property type="protein sequence ID" value="KNB17643.1"/>
    <property type="molecule type" value="Genomic_DNA"/>
</dbReference>
<dbReference type="GO" id="GO:0016846">
    <property type="term" value="F:carbon-sulfur lyase activity"/>
    <property type="evidence" value="ECO:0007669"/>
    <property type="project" value="InterPro"/>
</dbReference>
<evidence type="ECO:0000256" key="3">
    <source>
        <dbReference type="ARBA" id="ARBA00022833"/>
    </source>
</evidence>
<name>A0A0J9W429_FUSO4</name>
<evidence type="ECO:0000256" key="1">
    <source>
        <dbReference type="ARBA" id="ARBA00005495"/>
    </source>
</evidence>
<organism evidence="7 8">
    <name type="scientific">Fusarium oxysporum f. sp. lycopersici (strain 4287 / CBS 123668 / FGSC 9935 / NRRL 34936)</name>
    <name type="common">Fusarium vascular wilt of tomato</name>
    <dbReference type="NCBI Taxonomy" id="426428"/>
    <lineage>
        <taxon>Eukaryota</taxon>
        <taxon>Fungi</taxon>
        <taxon>Dikarya</taxon>
        <taxon>Ascomycota</taxon>
        <taxon>Pezizomycotina</taxon>
        <taxon>Sordariomycetes</taxon>
        <taxon>Hypocreomycetidae</taxon>
        <taxon>Hypocreales</taxon>
        <taxon>Nectriaceae</taxon>
        <taxon>Fusarium</taxon>
        <taxon>Fusarium oxysporum species complex</taxon>
    </lineage>
</organism>
<dbReference type="AlphaFoldDB" id="A0A0J9W429"/>
<dbReference type="KEGG" id="fox:FOXG_14358"/>
<dbReference type="VEuPathDB" id="FungiDB:FOXG_15124"/>
<proteinExistence type="inferred from homology"/>
<reference evidence="7" key="2">
    <citation type="journal article" date="2010" name="Nature">
        <title>Comparative genomics reveals mobile pathogenicity chromosomes in Fusarium.</title>
        <authorList>
            <person name="Ma L.J."/>
            <person name="van der Does H.C."/>
            <person name="Borkovich K.A."/>
            <person name="Coleman J.J."/>
            <person name="Daboussi M.J."/>
            <person name="Di Pietro A."/>
            <person name="Dufresne M."/>
            <person name="Freitag M."/>
            <person name="Grabherr M."/>
            <person name="Henrissat B."/>
            <person name="Houterman P.M."/>
            <person name="Kang S."/>
            <person name="Shim W.B."/>
            <person name="Woloshuk C."/>
            <person name="Xie X."/>
            <person name="Xu J.R."/>
            <person name="Antoniw J."/>
            <person name="Baker S.E."/>
            <person name="Bluhm B.H."/>
            <person name="Breakspear A."/>
            <person name="Brown D.W."/>
            <person name="Butchko R.A."/>
            <person name="Chapman S."/>
            <person name="Coulson R."/>
            <person name="Coutinho P.M."/>
            <person name="Danchin E.G."/>
            <person name="Diener A."/>
            <person name="Gale L.R."/>
            <person name="Gardiner D.M."/>
            <person name="Goff S."/>
            <person name="Hammond-Kosack K.E."/>
            <person name="Hilburn K."/>
            <person name="Hua-Van A."/>
            <person name="Jonkers W."/>
            <person name="Kazan K."/>
            <person name="Kodira C.D."/>
            <person name="Koehrsen M."/>
            <person name="Kumar L."/>
            <person name="Lee Y.H."/>
            <person name="Li L."/>
            <person name="Manners J.M."/>
            <person name="Miranda-Saavedra D."/>
            <person name="Mukherjee M."/>
            <person name="Park G."/>
            <person name="Park J."/>
            <person name="Park S.Y."/>
            <person name="Proctor R.H."/>
            <person name="Regev A."/>
            <person name="Ruiz-Roldan M.C."/>
            <person name="Sain D."/>
            <person name="Sakthikumar S."/>
            <person name="Sykes S."/>
            <person name="Schwartz D.C."/>
            <person name="Turgeon B.G."/>
            <person name="Wapinski I."/>
            <person name="Yoder O."/>
            <person name="Young S."/>
            <person name="Zeng Q."/>
            <person name="Zhou S."/>
            <person name="Galagan J."/>
            <person name="Cuomo C.A."/>
            <person name="Kistler H.C."/>
            <person name="Rep M."/>
        </authorList>
    </citation>
    <scope>NUCLEOTIDE SEQUENCE [LARGE SCALE GENOMIC DNA]</scope>
    <source>
        <strain evidence="7">4287</strain>
    </source>
</reference>
<evidence type="ECO:0000313" key="8">
    <source>
        <dbReference type="Proteomes" id="UP000009097"/>
    </source>
</evidence>
<dbReference type="OrthoDB" id="9985472at2759"/>
<dbReference type="Pfam" id="PF04828">
    <property type="entry name" value="GFA"/>
    <property type="match status" value="1"/>
</dbReference>
<dbReference type="RefSeq" id="XP_018254560.1">
    <property type="nucleotide sequence ID" value="XM_018394424.1"/>
</dbReference>
<dbReference type="PANTHER" id="PTHR33337:SF40">
    <property type="entry name" value="CENP-V_GFA DOMAIN-CONTAINING PROTEIN-RELATED"/>
    <property type="match status" value="1"/>
</dbReference>
<keyword evidence="3" id="KW-0862">Zinc</keyword>
<dbReference type="GeneID" id="28956212"/>
<dbReference type="InterPro" id="IPR011057">
    <property type="entry name" value="Mss4-like_sf"/>
</dbReference>
<dbReference type="VEuPathDB" id="FungiDB:FOXG_14358"/>
<dbReference type="SUPFAM" id="SSF51316">
    <property type="entry name" value="Mss4-like"/>
    <property type="match status" value="1"/>
</dbReference>
<keyword evidence="2" id="KW-0479">Metal-binding</keyword>
<feature type="domain" description="CENP-V/GFA" evidence="5">
    <location>
        <begin position="2"/>
        <end position="126"/>
    </location>
</feature>
<evidence type="ECO:0000313" key="7">
    <source>
        <dbReference type="EMBL" id="KNB17643.1"/>
    </source>
</evidence>
<evidence type="ECO:0000313" key="6">
    <source>
        <dbReference type="EMBL" id="KNB16515.1"/>
    </source>
</evidence>
<gene>
    <name evidence="6" type="ORF">FOXG_14358</name>
    <name evidence="7" type="ORF">FOXG_15124</name>
</gene>
<dbReference type="Gene3D" id="3.90.1590.10">
    <property type="entry name" value="glutathione-dependent formaldehyde- activating enzyme (gfa)"/>
    <property type="match status" value="1"/>
</dbReference>
<reference evidence="7" key="1">
    <citation type="submission" date="2007-04" db="EMBL/GenBank/DDBJ databases">
        <authorList>
            <consortium name="The Broad Institute Genome Sequencing Platform"/>
            <person name="Birren B."/>
            <person name="Lander E."/>
            <person name="Galagan J."/>
            <person name="Nusbaum C."/>
            <person name="Devon K."/>
            <person name="Ma L.-J."/>
            <person name="Jaffe D."/>
            <person name="Butler J."/>
            <person name="Alvarez P."/>
            <person name="Gnerre S."/>
            <person name="Grabherr M."/>
            <person name="Kleber M."/>
            <person name="Mauceli E."/>
            <person name="Brockman W."/>
            <person name="MacCallum I.A."/>
            <person name="Young S."/>
            <person name="LaButti K."/>
            <person name="DeCaprio D."/>
            <person name="Crawford M."/>
            <person name="Koehrsen M."/>
            <person name="Engels R."/>
            <person name="Montgomery P."/>
            <person name="Pearson M."/>
            <person name="Howarth C."/>
            <person name="Larson L."/>
            <person name="White J."/>
            <person name="O'Leary S."/>
            <person name="Kodira C."/>
            <person name="Zeng Q."/>
            <person name="Yandava C."/>
            <person name="Alvarado L."/>
            <person name="Kistler C."/>
            <person name="Shim W.-B."/>
            <person name="Kang S."/>
            <person name="Woloshuk C."/>
        </authorList>
    </citation>
    <scope>NUCLEOTIDE SEQUENCE</scope>
    <source>
        <strain evidence="7">4287</strain>
    </source>
</reference>
<evidence type="ECO:0000256" key="2">
    <source>
        <dbReference type="ARBA" id="ARBA00022723"/>
    </source>
</evidence>
<dbReference type="InterPro" id="IPR006913">
    <property type="entry name" value="CENP-V/GFA"/>
</dbReference>
<dbReference type="RefSeq" id="XP_018255688.1">
    <property type="nucleotide sequence ID" value="XM_018395193.1"/>
</dbReference>
<dbReference type="KEGG" id="fox:FOXG_15124"/>
<protein>
    <recommendedName>
        <fullName evidence="5">CENP-V/GFA domain-containing protein</fullName>
    </recommendedName>
</protein>
<accession>A0A0J9W429</accession>
<dbReference type="PANTHER" id="PTHR33337">
    <property type="entry name" value="GFA DOMAIN-CONTAINING PROTEIN"/>
    <property type="match status" value="1"/>
</dbReference>
<evidence type="ECO:0000256" key="4">
    <source>
        <dbReference type="ARBA" id="ARBA00023239"/>
    </source>
</evidence>
<dbReference type="PROSITE" id="PS51891">
    <property type="entry name" value="CENP_V_GFA"/>
    <property type="match status" value="1"/>
</dbReference>
<dbReference type="GeneID" id="28955523"/>
<dbReference type="EMBL" id="DS231719">
    <property type="protein sequence ID" value="KNB16515.1"/>
    <property type="molecule type" value="Genomic_DNA"/>
</dbReference>